<dbReference type="RefSeq" id="WP_177214630.1">
    <property type="nucleotide sequence ID" value="NZ_FOYZ01000005.1"/>
</dbReference>
<keyword evidence="3" id="KW-1185">Reference proteome</keyword>
<gene>
    <name evidence="2" type="ORF">SAMN05661086_01667</name>
</gene>
<sequence>METIHRIVSNEGEFVGAFRQDVIRVIGSYGQSKEPDEYDAKIREKQEEMVALIAENAKAGSYSEAFDKRYQQIVEEINVLKDEQMEVKRKERLEENYEQRIKDMDNFIQNITYKIPEFDNDLVRRLIKTIKVVSADKLMIQFQSGICMEQNISYD</sequence>
<reference evidence="2 3" key="1">
    <citation type="submission" date="2016-10" db="EMBL/GenBank/DDBJ databases">
        <authorList>
            <person name="de Groot N.N."/>
        </authorList>
    </citation>
    <scope>NUCLEOTIDE SEQUENCE [LARGE SCALE GENOMIC DNA]</scope>
    <source>
        <strain evidence="2 3">743A</strain>
    </source>
</reference>
<evidence type="ECO:0000313" key="2">
    <source>
        <dbReference type="EMBL" id="SFR78090.1"/>
    </source>
</evidence>
<dbReference type="STRING" id="37658.SAMN05661086_01667"/>
<proteinExistence type="predicted"/>
<organism evidence="2 3">
    <name type="scientific">Anaeromicropila populeti</name>
    <dbReference type="NCBI Taxonomy" id="37658"/>
    <lineage>
        <taxon>Bacteria</taxon>
        <taxon>Bacillati</taxon>
        <taxon>Bacillota</taxon>
        <taxon>Clostridia</taxon>
        <taxon>Lachnospirales</taxon>
        <taxon>Lachnospiraceae</taxon>
        <taxon>Anaeromicropila</taxon>
    </lineage>
</organism>
<evidence type="ECO:0000313" key="3">
    <source>
        <dbReference type="Proteomes" id="UP000199659"/>
    </source>
</evidence>
<dbReference type="EMBL" id="FOYZ01000005">
    <property type="protein sequence ID" value="SFR78090.1"/>
    <property type="molecule type" value="Genomic_DNA"/>
</dbReference>
<accession>A0A1I6JHK5</accession>
<keyword evidence="1" id="KW-0175">Coiled coil</keyword>
<evidence type="ECO:0000256" key="1">
    <source>
        <dbReference type="SAM" id="Coils"/>
    </source>
</evidence>
<protein>
    <submittedName>
        <fullName evidence="2">Site-specific DNA recombinase</fullName>
    </submittedName>
</protein>
<name>A0A1I6JHK5_9FIRM</name>
<feature type="coiled-coil region" evidence="1">
    <location>
        <begin position="70"/>
        <end position="110"/>
    </location>
</feature>
<dbReference type="AlphaFoldDB" id="A0A1I6JHK5"/>
<dbReference type="Proteomes" id="UP000199659">
    <property type="component" value="Unassembled WGS sequence"/>
</dbReference>